<sequence length="232" mass="26176">MKILVVDDEQAVRESLRRSLQFNGYDVLLASDGVEAVEAARTENPMLMILDVRMPNMDGLEVCRTLRSEGWDHPILVLTAADGVADRVAGLDAGADDYLPKPFALEELLARVRSLVRRAAATPIVATPQREVEFTFSNLYLNSETREVRRGGRLINLTRTEFSLLNLLMENPRKVLERNKILEEVWGYDFPTSGNALEVYIGYLRKKTEANGEERLIHTVRGIGYVLRESEA</sequence>
<keyword evidence="2" id="KW-0597">Phosphoprotein</keyword>
<dbReference type="SMART" id="SM00862">
    <property type="entry name" value="Trans_reg_C"/>
    <property type="match status" value="1"/>
</dbReference>
<dbReference type="OrthoDB" id="5242569at2"/>
<name>A0A0F6QXL1_9CORY</name>
<proteinExistence type="predicted"/>
<dbReference type="FunFam" id="1.10.10.10:FF:000005">
    <property type="entry name" value="Two-component system response regulator"/>
    <property type="match status" value="1"/>
</dbReference>
<dbReference type="Proteomes" id="UP000033566">
    <property type="component" value="Chromosome"/>
</dbReference>
<evidence type="ECO:0000313" key="7">
    <source>
        <dbReference type="EMBL" id="AKE38733.1"/>
    </source>
</evidence>
<dbReference type="InterPro" id="IPR011006">
    <property type="entry name" value="CheY-like_superfamily"/>
</dbReference>
<dbReference type="EMBL" id="CP011311">
    <property type="protein sequence ID" value="AKE38733.1"/>
    <property type="molecule type" value="Genomic_DNA"/>
</dbReference>
<reference evidence="7 8" key="1">
    <citation type="journal article" date="2015" name="Genome Announc.">
        <title>Complete Genome Sequence of Corynebacterium camporealensis DSM 44610, Isolated from the Milk of a Manchega Sheep with Subclinical Mastitis.</title>
        <authorList>
            <person name="Ruckert C."/>
            <person name="Albersmeier A."/>
            <person name="Winkler A."/>
            <person name="Tauch A."/>
        </authorList>
    </citation>
    <scope>NUCLEOTIDE SEQUENCE [LARGE SCALE GENOMIC DNA]</scope>
    <source>
        <strain evidence="7 8">DSM 44610</strain>
    </source>
</reference>
<dbReference type="SUPFAM" id="SSF46894">
    <property type="entry name" value="C-terminal effector domain of the bipartite response regulators"/>
    <property type="match status" value="1"/>
</dbReference>
<dbReference type="PANTHER" id="PTHR48111">
    <property type="entry name" value="REGULATOR OF RPOS"/>
    <property type="match status" value="1"/>
</dbReference>
<dbReference type="FunFam" id="3.40.50.2300:FF:000001">
    <property type="entry name" value="DNA-binding response regulator PhoB"/>
    <property type="match status" value="1"/>
</dbReference>
<keyword evidence="4" id="KW-0805">Transcription regulation</keyword>
<keyword evidence="5 7" id="KW-0238">DNA-binding</keyword>
<dbReference type="KEGG" id="ccj:UL81_03790"/>
<keyword evidence="6" id="KW-0804">Transcription</keyword>
<dbReference type="PROSITE" id="PS50110">
    <property type="entry name" value="RESPONSE_REGULATORY"/>
    <property type="match status" value="1"/>
</dbReference>
<dbReference type="AlphaFoldDB" id="A0A0F6QXL1"/>
<dbReference type="SMART" id="SM00448">
    <property type="entry name" value="REC"/>
    <property type="match status" value="1"/>
</dbReference>
<evidence type="ECO:0000256" key="1">
    <source>
        <dbReference type="ARBA" id="ARBA00004496"/>
    </source>
</evidence>
<dbReference type="GO" id="GO:0000976">
    <property type="term" value="F:transcription cis-regulatory region binding"/>
    <property type="evidence" value="ECO:0007669"/>
    <property type="project" value="TreeGrafter"/>
</dbReference>
<dbReference type="RefSeq" id="WP_035107133.1">
    <property type="nucleotide sequence ID" value="NZ_CP011311.1"/>
</dbReference>
<dbReference type="PROSITE" id="PS51755">
    <property type="entry name" value="OMPR_PHOB"/>
    <property type="match status" value="1"/>
</dbReference>
<dbReference type="InterPro" id="IPR039420">
    <property type="entry name" value="WalR-like"/>
</dbReference>
<evidence type="ECO:0000256" key="4">
    <source>
        <dbReference type="ARBA" id="ARBA00023015"/>
    </source>
</evidence>
<evidence type="ECO:0000256" key="2">
    <source>
        <dbReference type="ARBA" id="ARBA00022553"/>
    </source>
</evidence>
<keyword evidence="3" id="KW-0902">Two-component regulatory system</keyword>
<dbReference type="PANTHER" id="PTHR48111:SF22">
    <property type="entry name" value="REGULATOR OF RPOS"/>
    <property type="match status" value="1"/>
</dbReference>
<dbReference type="GO" id="GO:0032993">
    <property type="term" value="C:protein-DNA complex"/>
    <property type="evidence" value="ECO:0007669"/>
    <property type="project" value="TreeGrafter"/>
</dbReference>
<dbReference type="STRING" id="161896.UL81_03790"/>
<accession>A0A0F6QXL1</accession>
<dbReference type="Gene3D" id="1.10.10.10">
    <property type="entry name" value="Winged helix-like DNA-binding domain superfamily/Winged helix DNA-binding domain"/>
    <property type="match status" value="1"/>
</dbReference>
<dbReference type="Gene3D" id="3.40.50.2300">
    <property type="match status" value="1"/>
</dbReference>
<evidence type="ECO:0000256" key="3">
    <source>
        <dbReference type="ARBA" id="ARBA00023012"/>
    </source>
</evidence>
<dbReference type="GO" id="GO:0000156">
    <property type="term" value="F:phosphorelay response regulator activity"/>
    <property type="evidence" value="ECO:0007669"/>
    <property type="project" value="TreeGrafter"/>
</dbReference>
<evidence type="ECO:0000313" key="8">
    <source>
        <dbReference type="Proteomes" id="UP000033566"/>
    </source>
</evidence>
<dbReference type="HOGENOM" id="CLU_000445_30_1_11"/>
<comment type="subcellular location">
    <subcellularLocation>
        <location evidence="1">Cytoplasm</location>
    </subcellularLocation>
</comment>
<organism evidence="7 8">
    <name type="scientific">Corynebacterium camporealensis</name>
    <dbReference type="NCBI Taxonomy" id="161896"/>
    <lineage>
        <taxon>Bacteria</taxon>
        <taxon>Bacillati</taxon>
        <taxon>Actinomycetota</taxon>
        <taxon>Actinomycetes</taxon>
        <taxon>Mycobacteriales</taxon>
        <taxon>Corynebacteriaceae</taxon>
        <taxon>Corynebacterium</taxon>
    </lineage>
</organism>
<dbReference type="InterPro" id="IPR036388">
    <property type="entry name" value="WH-like_DNA-bd_sf"/>
</dbReference>
<dbReference type="GO" id="GO:0005829">
    <property type="term" value="C:cytosol"/>
    <property type="evidence" value="ECO:0007669"/>
    <property type="project" value="TreeGrafter"/>
</dbReference>
<dbReference type="SUPFAM" id="SSF52172">
    <property type="entry name" value="CheY-like"/>
    <property type="match status" value="1"/>
</dbReference>
<protein>
    <submittedName>
        <fullName evidence="7">Response regulator with CheY-like receiver domain and winged-helix DNA-binding domain</fullName>
    </submittedName>
</protein>
<dbReference type="InterPro" id="IPR001867">
    <property type="entry name" value="OmpR/PhoB-type_DNA-bd"/>
</dbReference>
<dbReference type="Pfam" id="PF00072">
    <property type="entry name" value="Response_reg"/>
    <property type="match status" value="1"/>
</dbReference>
<dbReference type="CDD" id="cd17627">
    <property type="entry name" value="REC_OmpR_PrrA-like"/>
    <property type="match status" value="1"/>
</dbReference>
<keyword evidence="8" id="KW-1185">Reference proteome</keyword>
<dbReference type="PATRIC" id="fig|161896.4.peg.744"/>
<dbReference type="Gene3D" id="6.10.250.690">
    <property type="match status" value="1"/>
</dbReference>
<dbReference type="InterPro" id="IPR001789">
    <property type="entry name" value="Sig_transdc_resp-reg_receiver"/>
</dbReference>
<dbReference type="Pfam" id="PF00486">
    <property type="entry name" value="Trans_reg_C"/>
    <property type="match status" value="1"/>
</dbReference>
<evidence type="ECO:0000256" key="5">
    <source>
        <dbReference type="ARBA" id="ARBA00023125"/>
    </source>
</evidence>
<gene>
    <name evidence="7" type="primary">mprA</name>
    <name evidence="7" type="ORF">UL81_03790</name>
</gene>
<evidence type="ECO:0000256" key="6">
    <source>
        <dbReference type="ARBA" id="ARBA00023163"/>
    </source>
</evidence>
<dbReference type="CDD" id="cd00383">
    <property type="entry name" value="trans_reg_C"/>
    <property type="match status" value="1"/>
</dbReference>
<dbReference type="GO" id="GO:0006355">
    <property type="term" value="P:regulation of DNA-templated transcription"/>
    <property type="evidence" value="ECO:0007669"/>
    <property type="project" value="InterPro"/>
</dbReference>
<dbReference type="InterPro" id="IPR016032">
    <property type="entry name" value="Sig_transdc_resp-reg_C-effctor"/>
</dbReference>